<dbReference type="Pfam" id="PF00067">
    <property type="entry name" value="p450"/>
    <property type="match status" value="1"/>
</dbReference>
<evidence type="ECO:0000313" key="4">
    <source>
        <dbReference type="Proteomes" id="UP000217507"/>
    </source>
</evidence>
<evidence type="ECO:0000313" key="3">
    <source>
        <dbReference type="EMBL" id="BAY70439.1"/>
    </source>
</evidence>
<comment type="cofactor">
    <cofactor evidence="2">
        <name>heme</name>
        <dbReference type="ChEBI" id="CHEBI:30413"/>
    </cofactor>
</comment>
<sequence>MKLPDSPKIPKFMQLVQWIYQPLQLMEASAKAHGDSFTLWLTNKRPIVFLSNPQAIQELFTTPLEQLDARGTAQVLQPLLGENSLLLLSGETHQRQRKLLTPPFHGDRMRAYGDIITNITKEVISNWQLGKPFSVRDSMQEITLRVILQAVFGLREGERYTQLQKRLCDILDLSGSALRSTLSFLPALQIDLGRWSPWGHFLRQREAIDQLLYAEIQDRRDHPDPSRTDILSLMMAARDENGEAMTDVELRDELMTLLVAGHETTASALTWALYWIHKLPQVREKLLAELDNFGDNGDVNEITRLPYLTAVCQETLRIYPIAMVTIPRITKTNLEIGGHQFAPGTMLVGCIYLMHRRPDLYPQPQEFKPERFLEKQYSLYEYLPFGGSNRRCVGMAFALYEMKLILATVLANVDLALVDNYPVKPTRRGVTLAPSGGKWLIATAQHQKIKNPVEV</sequence>
<dbReference type="InterPro" id="IPR036396">
    <property type="entry name" value="Cyt_P450_sf"/>
</dbReference>
<keyword evidence="2" id="KW-0349">Heme</keyword>
<evidence type="ECO:0000256" key="2">
    <source>
        <dbReference type="PIRSR" id="PIRSR602401-1"/>
    </source>
</evidence>
<reference evidence="3 4" key="1">
    <citation type="submission" date="2017-06" db="EMBL/GenBank/DDBJ databases">
        <title>Genome sequencing of cyanobaciteial culture collection at National Institute for Environmental Studies (NIES).</title>
        <authorList>
            <person name="Hirose Y."/>
            <person name="Shimura Y."/>
            <person name="Fujisawa T."/>
            <person name="Nakamura Y."/>
            <person name="Kawachi M."/>
        </authorList>
    </citation>
    <scope>NUCLEOTIDE SEQUENCE [LARGE SCALE GENOMIC DNA]</scope>
    <source>
        <strain evidence="3 4">NIES-23</strain>
    </source>
</reference>
<dbReference type="SUPFAM" id="SSF48264">
    <property type="entry name" value="Cytochrome P450"/>
    <property type="match status" value="1"/>
</dbReference>
<dbReference type="InterPro" id="IPR001128">
    <property type="entry name" value="Cyt_P450"/>
</dbReference>
<dbReference type="GO" id="GO:0016705">
    <property type="term" value="F:oxidoreductase activity, acting on paired donors, with incorporation or reduction of molecular oxygen"/>
    <property type="evidence" value="ECO:0007669"/>
    <property type="project" value="InterPro"/>
</dbReference>
<organism evidence="3 4">
    <name type="scientific">Trichormus variabilis NIES-23</name>
    <dbReference type="NCBI Taxonomy" id="1973479"/>
    <lineage>
        <taxon>Bacteria</taxon>
        <taxon>Bacillati</taxon>
        <taxon>Cyanobacteriota</taxon>
        <taxon>Cyanophyceae</taxon>
        <taxon>Nostocales</taxon>
        <taxon>Nostocaceae</taxon>
        <taxon>Trichormus</taxon>
    </lineage>
</organism>
<evidence type="ECO:0000256" key="1">
    <source>
        <dbReference type="ARBA" id="ARBA00010617"/>
    </source>
</evidence>
<accession>A0A1Z4KNB5</accession>
<proteinExistence type="inferred from homology"/>
<dbReference type="Proteomes" id="UP000217507">
    <property type="component" value="Chromosome"/>
</dbReference>
<dbReference type="GO" id="GO:0005506">
    <property type="term" value="F:iron ion binding"/>
    <property type="evidence" value="ECO:0007669"/>
    <property type="project" value="InterPro"/>
</dbReference>
<dbReference type="InterPro" id="IPR002401">
    <property type="entry name" value="Cyt_P450_E_grp-I"/>
</dbReference>
<comment type="similarity">
    <text evidence="1">Belongs to the cytochrome P450 family.</text>
</comment>
<keyword evidence="2" id="KW-0479">Metal-binding</keyword>
<dbReference type="GO" id="GO:0004497">
    <property type="term" value="F:monooxygenase activity"/>
    <property type="evidence" value="ECO:0007669"/>
    <property type="project" value="InterPro"/>
</dbReference>
<dbReference type="PANTHER" id="PTHR24305">
    <property type="entry name" value="CYTOCHROME P450"/>
    <property type="match status" value="1"/>
</dbReference>
<dbReference type="Gene3D" id="1.10.630.10">
    <property type="entry name" value="Cytochrome P450"/>
    <property type="match status" value="1"/>
</dbReference>
<feature type="binding site" description="axial binding residue" evidence="2">
    <location>
        <position position="392"/>
    </location>
    <ligand>
        <name>heme</name>
        <dbReference type="ChEBI" id="CHEBI:30413"/>
    </ligand>
    <ligandPart>
        <name>Fe</name>
        <dbReference type="ChEBI" id="CHEBI:18248"/>
    </ligandPart>
</feature>
<dbReference type="EMBL" id="AP018216">
    <property type="protein sequence ID" value="BAY70439.1"/>
    <property type="molecule type" value="Genomic_DNA"/>
</dbReference>
<dbReference type="PRINTS" id="PR00385">
    <property type="entry name" value="P450"/>
</dbReference>
<dbReference type="InterPro" id="IPR050121">
    <property type="entry name" value="Cytochrome_P450_monoxygenase"/>
</dbReference>
<gene>
    <name evidence="3" type="ORF">NIES23_32430</name>
</gene>
<dbReference type="CDD" id="cd11053">
    <property type="entry name" value="CYP110-like"/>
    <property type="match status" value="1"/>
</dbReference>
<dbReference type="AlphaFoldDB" id="A0A1Z4KNB5"/>
<dbReference type="GO" id="GO:0020037">
    <property type="term" value="F:heme binding"/>
    <property type="evidence" value="ECO:0007669"/>
    <property type="project" value="InterPro"/>
</dbReference>
<dbReference type="PRINTS" id="PR00463">
    <property type="entry name" value="EP450I"/>
</dbReference>
<name>A0A1Z4KNB5_ANAVA</name>
<dbReference type="PANTHER" id="PTHR24305:SF166">
    <property type="entry name" value="CYTOCHROME P450 12A4, MITOCHONDRIAL-RELATED"/>
    <property type="match status" value="1"/>
</dbReference>
<keyword evidence="2" id="KW-0408">Iron</keyword>
<protein>
    <submittedName>
        <fullName evidence="3">Cytochrome P450</fullName>
    </submittedName>
</protein>